<dbReference type="PANTHER" id="PTHR10894">
    <property type="entry name" value="NUCLEOLAR PROTEIN 5 NUCLEOLAR PROTEIN NOP5 NOP58"/>
    <property type="match status" value="1"/>
</dbReference>
<keyword evidence="4" id="KW-1185">Reference proteome</keyword>
<dbReference type="Gene3D" id="1.10.10.1450">
    <property type="match status" value="1"/>
</dbReference>
<organism evidence="3 4">
    <name type="scientific">Acromyrmex charruanus</name>
    <dbReference type="NCBI Taxonomy" id="2715315"/>
    <lineage>
        <taxon>Eukaryota</taxon>
        <taxon>Metazoa</taxon>
        <taxon>Ecdysozoa</taxon>
        <taxon>Arthropoda</taxon>
        <taxon>Hexapoda</taxon>
        <taxon>Insecta</taxon>
        <taxon>Pterygota</taxon>
        <taxon>Neoptera</taxon>
        <taxon>Endopterygota</taxon>
        <taxon>Hymenoptera</taxon>
        <taxon>Apocrita</taxon>
        <taxon>Aculeata</taxon>
        <taxon>Formicoidea</taxon>
        <taxon>Formicidae</taxon>
        <taxon>Myrmicinae</taxon>
        <taxon>Acromyrmex</taxon>
    </lineage>
</organism>
<evidence type="ECO:0000259" key="2">
    <source>
        <dbReference type="Pfam" id="PF17906"/>
    </source>
</evidence>
<evidence type="ECO:0000259" key="1">
    <source>
        <dbReference type="Pfam" id="PF08156"/>
    </source>
</evidence>
<proteinExistence type="predicted"/>
<dbReference type="InterPro" id="IPR045056">
    <property type="entry name" value="Nop56/Nop58"/>
</dbReference>
<sequence>NTSDFVSASYIFFCAKMPSFEPNKRHLRELLTYFFNLKKSAAEAHRLLVEAYGEAALSETSCRKWFQKFKNGEFDVEDKERSGRPKVLDENKFALSENLHKDFESPEAASRLLKLTYFHKFEDTAEALCAATALVNSKLSKSLKKTLRNCCIEAHEQLAVADAKLGCAIKDKLQLSCVSNTVVQELMRCIRSQLDSLISGMTEKERTAMTLGLAHSLSRSTN</sequence>
<dbReference type="AlphaFoldDB" id="A0A836K9G3"/>
<reference evidence="3" key="1">
    <citation type="submission" date="2020-03" db="EMBL/GenBank/DDBJ databases">
        <title>Relaxed selection underlies rapid genomic changes in the transitions from sociality to social parasitism in ants.</title>
        <authorList>
            <person name="Bi X."/>
        </authorList>
    </citation>
    <scope>NUCLEOTIDE SEQUENCE</scope>
    <source>
        <strain evidence="3">BGI-DK2014a</strain>
        <tissue evidence="3">Whole body</tissue>
    </source>
</reference>
<dbReference type="Pfam" id="PF08156">
    <property type="entry name" value="NOP5NT"/>
    <property type="match status" value="1"/>
</dbReference>
<feature type="non-terminal residue" evidence="3">
    <location>
        <position position="1"/>
    </location>
</feature>
<dbReference type="InterPro" id="IPR041426">
    <property type="entry name" value="Mos1_HTH"/>
</dbReference>
<dbReference type="GO" id="GO:0031428">
    <property type="term" value="C:box C/D methylation guide snoRNP complex"/>
    <property type="evidence" value="ECO:0007669"/>
    <property type="project" value="InterPro"/>
</dbReference>
<dbReference type="PANTHER" id="PTHR10894:SF1">
    <property type="entry name" value="NUCLEOLAR PROTEIN 58"/>
    <property type="match status" value="1"/>
</dbReference>
<gene>
    <name evidence="3" type="primary">Nop58_1</name>
    <name evidence="3" type="ORF">G6Z76_0013875</name>
</gene>
<dbReference type="GO" id="GO:0030515">
    <property type="term" value="F:snoRNA binding"/>
    <property type="evidence" value="ECO:0007669"/>
    <property type="project" value="InterPro"/>
</dbReference>
<dbReference type="EMBL" id="JAANIC010001043">
    <property type="protein sequence ID" value="KAG5347204.1"/>
    <property type="molecule type" value="Genomic_DNA"/>
</dbReference>
<protein>
    <submittedName>
        <fullName evidence="3">NOP58 protein</fullName>
    </submittedName>
</protein>
<feature type="non-terminal residue" evidence="3">
    <location>
        <position position="222"/>
    </location>
</feature>
<dbReference type="Proteomes" id="UP000669903">
    <property type="component" value="Unassembled WGS sequence"/>
</dbReference>
<evidence type="ECO:0000313" key="4">
    <source>
        <dbReference type="Proteomes" id="UP000669903"/>
    </source>
</evidence>
<feature type="domain" description="Mos1 transposase HTH" evidence="2">
    <location>
        <begin position="24"/>
        <end position="73"/>
    </location>
</feature>
<dbReference type="GO" id="GO:0032040">
    <property type="term" value="C:small-subunit processome"/>
    <property type="evidence" value="ECO:0007669"/>
    <property type="project" value="InterPro"/>
</dbReference>
<dbReference type="InterPro" id="IPR012974">
    <property type="entry name" value="NOP58/56_N"/>
</dbReference>
<dbReference type="Pfam" id="PF17906">
    <property type="entry name" value="HTH_48"/>
    <property type="match status" value="1"/>
</dbReference>
<evidence type="ECO:0000313" key="3">
    <source>
        <dbReference type="EMBL" id="KAG5347204.1"/>
    </source>
</evidence>
<accession>A0A836K9G3</accession>
<comment type="caution">
    <text evidence="3">The sequence shown here is derived from an EMBL/GenBank/DDBJ whole genome shotgun (WGS) entry which is preliminary data.</text>
</comment>
<feature type="domain" description="Nucleolar protein 58/56 N-terminal" evidence="1">
    <location>
        <begin position="95"/>
        <end position="136"/>
    </location>
</feature>
<name>A0A836K9G3_9HYME</name>